<dbReference type="EMBL" id="JH126402">
    <property type="protein sequence ID" value="EGX91211.1"/>
    <property type="molecule type" value="Genomic_DNA"/>
</dbReference>
<feature type="compositionally biased region" description="Low complexity" evidence="2">
    <location>
        <begin position="374"/>
        <end position="419"/>
    </location>
</feature>
<evidence type="ECO:0000256" key="1">
    <source>
        <dbReference type="ARBA" id="ARBA00010579"/>
    </source>
</evidence>
<evidence type="ECO:0000313" key="5">
    <source>
        <dbReference type="Proteomes" id="UP000001610"/>
    </source>
</evidence>
<dbReference type="OMA" id="FGVKIEC"/>
<dbReference type="Proteomes" id="UP000001610">
    <property type="component" value="Unassembled WGS sequence"/>
</dbReference>
<dbReference type="InParanoid" id="G3JJB7"/>
<evidence type="ECO:0000256" key="3">
    <source>
        <dbReference type="SAM" id="SignalP"/>
    </source>
</evidence>
<accession>G3JJB7</accession>
<evidence type="ECO:0000313" key="4">
    <source>
        <dbReference type="EMBL" id="EGX91211.1"/>
    </source>
</evidence>
<reference evidence="4 5" key="1">
    <citation type="journal article" date="2011" name="Genome Biol.">
        <title>Genome sequence of the insect pathogenic fungus Cordyceps militaris, a valued traditional Chinese medicine.</title>
        <authorList>
            <person name="Zheng P."/>
            <person name="Xia Y."/>
            <person name="Xiao G."/>
            <person name="Xiong C."/>
            <person name="Hu X."/>
            <person name="Zhang S."/>
            <person name="Zheng H."/>
            <person name="Huang Y."/>
            <person name="Zhou Y."/>
            <person name="Wang S."/>
            <person name="Zhao G.P."/>
            <person name="Liu X."/>
            <person name="St Leger R.J."/>
            <person name="Wang C."/>
        </authorList>
    </citation>
    <scope>NUCLEOTIDE SEQUENCE [LARGE SCALE GENOMIC DNA]</scope>
    <source>
        <strain evidence="4 5">CM01</strain>
    </source>
</reference>
<dbReference type="RefSeq" id="XP_006670576.1">
    <property type="nucleotide sequence ID" value="XM_006670513.1"/>
</dbReference>
<keyword evidence="5" id="KW-1185">Reference proteome</keyword>
<protein>
    <submittedName>
        <fullName evidence="4">SUN domain protein (Adg3), putative</fullName>
    </submittedName>
</protein>
<dbReference type="KEGG" id="cmt:CCM_05369"/>
<feature type="compositionally biased region" description="Polar residues" evidence="2">
    <location>
        <begin position="323"/>
        <end position="338"/>
    </location>
</feature>
<dbReference type="FunCoup" id="G3JJB7">
    <property type="interactions" value="2"/>
</dbReference>
<dbReference type="eggNOG" id="ENOG502QWHV">
    <property type="taxonomic scope" value="Eukaryota"/>
</dbReference>
<comment type="similarity">
    <text evidence="1">Belongs to the SUN family.</text>
</comment>
<dbReference type="InterPro" id="IPR053088">
    <property type="entry name" value="Beta-glucosidase/SUN-like"/>
</dbReference>
<dbReference type="PANTHER" id="PTHR31654:SF0">
    <property type="entry name" value="SECRETED BETA-GLUCOSIDASE ADG3-RELATED"/>
    <property type="match status" value="1"/>
</dbReference>
<dbReference type="OrthoDB" id="5554151at2759"/>
<dbReference type="InterPro" id="IPR005556">
    <property type="entry name" value="SUN"/>
</dbReference>
<keyword evidence="3" id="KW-0732">Signal</keyword>
<sequence length="507" mass="52836">MQLTTLKGFAASALVILAPVADASALHGNMHHQARRYTHLHHEHHHRAVESPPSSASSLVKRGTCEFPTDDPNLVAVTPDKANAGWAMSPDQPCKPGSYCPFACKEGLVMNQWQPDSTYDFPQSMNGGLLCGDDGVVKKPFPDRPNCVPGTGAVKAVNKCSAKLSYCQTVLPGNEAMLIPTLVQSTSNLAVPDQTYWAKTAAHYYINPPGVGVEGCIWGTESKAVGNWAAFVAGANTVDNGETYVKIGVNPVWESSDLSHTKPNYGLKIECPDGDCNGLPCEISPDAEVKSNNLGVGAGGAKFCVVTVAKGKHAQIVAFDRSGGQSSAPVGNAMSGQDSSSSSSPPPQSSPKSSSTPPPPSTTSTPSPTPSPTPSSSSTSTSTSTDSPIPSSSQVTTTTTTTTVSTPSSTTSETPTVQPGIFHEEKNNTATHTPNSTYAASPTSPQTTPTTKDQKNEAGRSQGRTTMAKHPSAMMFVVLAHVSGVTFASPQTAVEMLLLPLPEASFL</sequence>
<name>G3JJB7_CORMM</name>
<organism evidence="4 5">
    <name type="scientific">Cordyceps militaris (strain CM01)</name>
    <name type="common">Caterpillar fungus</name>
    <dbReference type="NCBI Taxonomy" id="983644"/>
    <lineage>
        <taxon>Eukaryota</taxon>
        <taxon>Fungi</taxon>
        <taxon>Dikarya</taxon>
        <taxon>Ascomycota</taxon>
        <taxon>Pezizomycotina</taxon>
        <taxon>Sordariomycetes</taxon>
        <taxon>Hypocreomycetidae</taxon>
        <taxon>Hypocreales</taxon>
        <taxon>Cordycipitaceae</taxon>
        <taxon>Cordyceps</taxon>
    </lineage>
</organism>
<dbReference type="VEuPathDB" id="FungiDB:CCM_05369"/>
<dbReference type="GeneID" id="18167387"/>
<dbReference type="Pfam" id="PF03856">
    <property type="entry name" value="SUN"/>
    <property type="match status" value="1"/>
</dbReference>
<proteinExistence type="inferred from homology"/>
<evidence type="ECO:0000256" key="2">
    <source>
        <dbReference type="SAM" id="MobiDB-lite"/>
    </source>
</evidence>
<dbReference type="PANTHER" id="PTHR31654">
    <property type="entry name" value="SECRETED BETA-GLUCOSIDASE ADG3-RELATED"/>
    <property type="match status" value="1"/>
</dbReference>
<dbReference type="HOGENOM" id="CLU_026108_2_0_1"/>
<feature type="compositionally biased region" description="Low complexity" evidence="2">
    <location>
        <begin position="436"/>
        <end position="451"/>
    </location>
</feature>
<gene>
    <name evidence="4" type="ORF">CCM_05369</name>
</gene>
<feature type="signal peptide" evidence="3">
    <location>
        <begin position="1"/>
        <end position="25"/>
    </location>
</feature>
<dbReference type="AlphaFoldDB" id="G3JJB7"/>
<feature type="region of interest" description="Disordered" evidence="2">
    <location>
        <begin position="320"/>
        <end position="467"/>
    </location>
</feature>
<feature type="chain" id="PRO_5003446290" evidence="3">
    <location>
        <begin position="26"/>
        <end position="507"/>
    </location>
</feature>
<feature type="compositionally biased region" description="Pro residues" evidence="2">
    <location>
        <begin position="356"/>
        <end position="373"/>
    </location>
</feature>